<organism evidence="1 2">
    <name type="scientific">Galemys pyrenaicus</name>
    <name type="common">Iberian desman</name>
    <name type="synonym">Pyrenean desman</name>
    <dbReference type="NCBI Taxonomy" id="202257"/>
    <lineage>
        <taxon>Eukaryota</taxon>
        <taxon>Metazoa</taxon>
        <taxon>Chordata</taxon>
        <taxon>Craniata</taxon>
        <taxon>Vertebrata</taxon>
        <taxon>Euteleostomi</taxon>
        <taxon>Mammalia</taxon>
        <taxon>Eutheria</taxon>
        <taxon>Laurasiatheria</taxon>
        <taxon>Eulipotyphla</taxon>
        <taxon>Talpidae</taxon>
        <taxon>Galemys</taxon>
    </lineage>
</organism>
<accession>A0A8J6DHD6</accession>
<dbReference type="GO" id="GO:0016301">
    <property type="term" value="F:kinase activity"/>
    <property type="evidence" value="ECO:0007669"/>
    <property type="project" value="UniProtKB-KW"/>
</dbReference>
<reference evidence="1" key="1">
    <citation type="journal article" date="2021" name="Evol. Appl.">
        <title>The genome of the Pyrenean desman and the effects of bottlenecks and inbreeding on the genomic landscape of an endangered species.</title>
        <authorList>
            <person name="Escoda L."/>
            <person name="Castresana J."/>
        </authorList>
    </citation>
    <scope>NUCLEOTIDE SEQUENCE</scope>
    <source>
        <strain evidence="1">IBE-C5619</strain>
    </source>
</reference>
<name>A0A8J6DHD6_GALPY</name>
<proteinExistence type="predicted"/>
<evidence type="ECO:0000313" key="2">
    <source>
        <dbReference type="Proteomes" id="UP000700334"/>
    </source>
</evidence>
<gene>
    <name evidence="1" type="ORF">J0S82_011377</name>
</gene>
<dbReference type="EMBL" id="JAGFMF010012051">
    <property type="protein sequence ID" value="KAG8508296.1"/>
    <property type="molecule type" value="Genomic_DNA"/>
</dbReference>
<dbReference type="AlphaFoldDB" id="A0A8J6DHD6"/>
<keyword evidence="1" id="KW-0418">Kinase</keyword>
<sequence length="76" mass="8543">MSLVSGLLQPAPERRTTLDKLAADPWVTQPVDLTRYSWDEVCRLHRPGGHCLRGLLWDGCSASHGHRHRPAVAHPR</sequence>
<keyword evidence="1" id="KW-0808">Transferase</keyword>
<protein>
    <submittedName>
        <fullName evidence="1">PAS domain-containing serine/threonine-protein kinase</fullName>
    </submittedName>
</protein>
<comment type="caution">
    <text evidence="1">The sequence shown here is derived from an EMBL/GenBank/DDBJ whole genome shotgun (WGS) entry which is preliminary data.</text>
</comment>
<dbReference type="Proteomes" id="UP000700334">
    <property type="component" value="Unassembled WGS sequence"/>
</dbReference>
<keyword evidence="2" id="KW-1185">Reference proteome</keyword>
<evidence type="ECO:0000313" key="1">
    <source>
        <dbReference type="EMBL" id="KAG8508296.1"/>
    </source>
</evidence>